<accession>A0A379DJ97</accession>
<feature type="transmembrane region" description="Helical" evidence="6">
    <location>
        <begin position="414"/>
        <end position="441"/>
    </location>
</feature>
<dbReference type="GO" id="GO:0005886">
    <property type="term" value="C:plasma membrane"/>
    <property type="evidence" value="ECO:0007669"/>
    <property type="project" value="UniProtKB-SubCell"/>
</dbReference>
<dbReference type="Proteomes" id="UP000254263">
    <property type="component" value="Unassembled WGS sequence"/>
</dbReference>
<feature type="transmembrane region" description="Helical" evidence="6">
    <location>
        <begin position="749"/>
        <end position="769"/>
    </location>
</feature>
<keyword evidence="3 6" id="KW-0812">Transmembrane</keyword>
<evidence type="ECO:0000259" key="7">
    <source>
        <dbReference type="Pfam" id="PF02687"/>
    </source>
</evidence>
<evidence type="ECO:0000313" key="9">
    <source>
        <dbReference type="EMBL" id="SUB78093.1"/>
    </source>
</evidence>
<dbReference type="GO" id="GO:0022857">
    <property type="term" value="F:transmembrane transporter activity"/>
    <property type="evidence" value="ECO:0007669"/>
    <property type="project" value="TreeGrafter"/>
</dbReference>
<gene>
    <name evidence="9" type="primary">macB_1</name>
    <name evidence="9" type="ORF">NCTC13100_01246</name>
</gene>
<comment type="subcellular location">
    <subcellularLocation>
        <location evidence="1">Cell membrane</location>
        <topology evidence="1">Multi-pass membrane protein</topology>
    </subcellularLocation>
</comment>
<dbReference type="InterPro" id="IPR050250">
    <property type="entry name" value="Macrolide_Exporter_MacB"/>
</dbReference>
<dbReference type="Pfam" id="PF12704">
    <property type="entry name" value="MacB_PCD"/>
    <property type="match status" value="1"/>
</dbReference>
<evidence type="ECO:0000259" key="8">
    <source>
        <dbReference type="Pfam" id="PF12704"/>
    </source>
</evidence>
<keyword evidence="9" id="KW-0067">ATP-binding</keyword>
<feature type="domain" description="MacB-like periplasmic core" evidence="8">
    <location>
        <begin position="15"/>
        <end position="169"/>
    </location>
</feature>
<feature type="transmembrane region" description="Helical" evidence="6">
    <location>
        <begin position="323"/>
        <end position="347"/>
    </location>
</feature>
<proteinExistence type="predicted"/>
<evidence type="ECO:0000256" key="6">
    <source>
        <dbReference type="SAM" id="Phobius"/>
    </source>
</evidence>
<keyword evidence="4 6" id="KW-1133">Transmembrane helix</keyword>
<feature type="domain" description="ABC3 transporter permease C-terminal" evidence="7">
    <location>
        <begin position="669"/>
        <end position="782"/>
    </location>
</feature>
<organism evidence="9 10">
    <name type="scientific">Porphyromonas macacae</name>
    <dbReference type="NCBI Taxonomy" id="28115"/>
    <lineage>
        <taxon>Bacteria</taxon>
        <taxon>Pseudomonadati</taxon>
        <taxon>Bacteroidota</taxon>
        <taxon>Bacteroidia</taxon>
        <taxon>Bacteroidales</taxon>
        <taxon>Porphyromonadaceae</taxon>
        <taxon>Porphyromonas</taxon>
    </lineage>
</organism>
<dbReference type="Pfam" id="PF02687">
    <property type="entry name" value="FtsX"/>
    <property type="match status" value="2"/>
</dbReference>
<feature type="transmembrane region" description="Helical" evidence="6">
    <location>
        <begin position="12"/>
        <end position="37"/>
    </location>
</feature>
<evidence type="ECO:0000313" key="10">
    <source>
        <dbReference type="Proteomes" id="UP000254263"/>
    </source>
</evidence>
<feature type="transmembrane region" description="Helical" evidence="6">
    <location>
        <begin position="275"/>
        <end position="292"/>
    </location>
</feature>
<dbReference type="GO" id="GO:0005524">
    <property type="term" value="F:ATP binding"/>
    <property type="evidence" value="ECO:0007669"/>
    <property type="project" value="UniProtKB-KW"/>
</dbReference>
<evidence type="ECO:0000256" key="5">
    <source>
        <dbReference type="ARBA" id="ARBA00023136"/>
    </source>
</evidence>
<evidence type="ECO:0000256" key="3">
    <source>
        <dbReference type="ARBA" id="ARBA00022692"/>
    </source>
</evidence>
<evidence type="ECO:0000256" key="1">
    <source>
        <dbReference type="ARBA" id="ARBA00004651"/>
    </source>
</evidence>
<dbReference type="InterPro" id="IPR025857">
    <property type="entry name" value="MacB_PCD"/>
</dbReference>
<dbReference type="InterPro" id="IPR003838">
    <property type="entry name" value="ABC3_permease_C"/>
</dbReference>
<dbReference type="PANTHER" id="PTHR30572">
    <property type="entry name" value="MEMBRANE COMPONENT OF TRANSPORTER-RELATED"/>
    <property type="match status" value="1"/>
</dbReference>
<name>A0A379DJ97_9PORP</name>
<dbReference type="AlphaFoldDB" id="A0A379DJ97"/>
<protein>
    <submittedName>
        <fullName evidence="9">Macrolide export ATP-binding/permease protein MacB</fullName>
        <ecNumber evidence="9">3.6.3.-</ecNumber>
    </submittedName>
</protein>
<evidence type="ECO:0000256" key="2">
    <source>
        <dbReference type="ARBA" id="ARBA00022475"/>
    </source>
</evidence>
<keyword evidence="9" id="KW-0378">Hydrolase</keyword>
<feature type="transmembrane region" description="Helical" evidence="6">
    <location>
        <begin position="666"/>
        <end position="690"/>
    </location>
</feature>
<keyword evidence="5 6" id="KW-0472">Membrane</keyword>
<dbReference type="EC" id="3.6.3.-" evidence="9"/>
<dbReference type="EMBL" id="UGTI01000001">
    <property type="protein sequence ID" value="SUB78093.1"/>
    <property type="molecule type" value="Genomic_DNA"/>
</dbReference>
<reference evidence="9 10" key="1">
    <citation type="submission" date="2018-06" db="EMBL/GenBank/DDBJ databases">
        <authorList>
            <consortium name="Pathogen Informatics"/>
            <person name="Doyle S."/>
        </authorList>
    </citation>
    <scope>NUCLEOTIDE SEQUENCE [LARGE SCALE GENOMIC DNA]</scope>
    <source>
        <strain evidence="9 10">NCTC13100</strain>
    </source>
</reference>
<dbReference type="PANTHER" id="PTHR30572:SF18">
    <property type="entry name" value="ABC-TYPE MACROLIDE FAMILY EXPORT SYSTEM PERMEASE COMPONENT 2"/>
    <property type="match status" value="1"/>
</dbReference>
<evidence type="ECO:0000256" key="4">
    <source>
        <dbReference type="ARBA" id="ARBA00022989"/>
    </source>
</evidence>
<feature type="domain" description="ABC3 transporter permease C-terminal" evidence="7">
    <location>
        <begin position="279"/>
        <end position="394"/>
    </location>
</feature>
<sequence>MRTYLKYLSRNKLYTFVSVFGLAFSLMFVILLGFYVYGEKSVDSFHSKADCIYMLRSEHHASLPNPAPQYIQELIPEVENYCRVANFSHYIRTIHGEKIKLSLLLVDKSFFTMFDFKLKEGDARQVLSGHNSIVLTREAATKIWDNENPIGKTVFDDKLTVSGIMDVIPYYSQFPQVDGVVSYDFIEEVYGENILDKWGHYKFAAYFLMKPYTDISTKAKMLENLFTQKDSRMVLWSSGIAKEVHFVPFRACYYDPLVICQSFFIRKNNNTKVKILTGIVLLILIIAILNYINMTMAQAGFRGREAAIRRLLGSSRMGLIRKFLYESFLMTVISFTVGILLAFLVEASFNEILETKLDLVHRFTPEVIVVIAFFIIMLSIISGILPALVISRFKPVEVIKGTLRYRIKSTYSKFLIVFQYFVSVVLLICSFFILMQSYYLIHTDLGFRTRGIMLIYNNMDSIPQASLRQELQKIPGVDMVSYSCGNPIGSTNNVSFNIGDESYITWEMMVDSLFFDFFEIKYTPVIHETPDVLFNSDRFNQTHLMPAWISSSMVNVVKPDPNTGEFTRGTYAHSDGLTHLLAGILPELKYRPLNEGLLPLLIHPMKQGQYPWTTMVRIHEQADRKTVEKAVVTIYKRMGHVDEVDYRWAEDLIRERYRSQTHLSQLITAFTLLTLVIMTMGVFAMSLYMIKQKEKEIALRKVNGATETMILKMLNLQSMKWFAIALLIAIPVSYWVMNRWLQTFTYHISLSWWVFVAAAIIVMLLSLVSTSSQSWRASRVDPVKYLKNE</sequence>
<dbReference type="GO" id="GO:0016787">
    <property type="term" value="F:hydrolase activity"/>
    <property type="evidence" value="ECO:0007669"/>
    <property type="project" value="UniProtKB-KW"/>
</dbReference>
<keyword evidence="9" id="KW-0547">Nucleotide-binding</keyword>
<keyword evidence="2" id="KW-1003">Cell membrane</keyword>
<dbReference type="RefSeq" id="WP_018360386.1">
    <property type="nucleotide sequence ID" value="NZ_UGTI01000001.1"/>
</dbReference>
<feature type="transmembrane region" description="Helical" evidence="6">
    <location>
        <begin position="719"/>
        <end position="737"/>
    </location>
</feature>
<feature type="transmembrane region" description="Helical" evidence="6">
    <location>
        <begin position="367"/>
        <end position="393"/>
    </location>
</feature>